<keyword evidence="13" id="KW-1185">Reference proteome</keyword>
<feature type="domain" description="ACT" evidence="11">
    <location>
        <begin position="192"/>
        <end position="269"/>
    </location>
</feature>
<feature type="domain" description="Prephenate dehydratase" evidence="10">
    <location>
        <begin position="1"/>
        <end position="179"/>
    </location>
</feature>
<dbReference type="PROSITE" id="PS51671">
    <property type="entry name" value="ACT"/>
    <property type="match status" value="1"/>
</dbReference>
<dbReference type="PANTHER" id="PTHR21022:SF19">
    <property type="entry name" value="PREPHENATE DEHYDRATASE-RELATED"/>
    <property type="match status" value="1"/>
</dbReference>
<evidence type="ECO:0000256" key="8">
    <source>
        <dbReference type="ARBA" id="ARBA00047848"/>
    </source>
</evidence>
<evidence type="ECO:0000259" key="11">
    <source>
        <dbReference type="PROSITE" id="PS51671"/>
    </source>
</evidence>
<comment type="catalytic activity">
    <reaction evidence="8 9">
        <text>prephenate + H(+) = 3-phenylpyruvate + CO2 + H2O</text>
        <dbReference type="Rhea" id="RHEA:21648"/>
        <dbReference type="ChEBI" id="CHEBI:15377"/>
        <dbReference type="ChEBI" id="CHEBI:15378"/>
        <dbReference type="ChEBI" id="CHEBI:16526"/>
        <dbReference type="ChEBI" id="CHEBI:18005"/>
        <dbReference type="ChEBI" id="CHEBI:29934"/>
        <dbReference type="EC" id="4.2.1.51"/>
    </reaction>
</comment>
<reference evidence="12 13" key="1">
    <citation type="submission" date="2021-10" db="EMBL/GenBank/DDBJ databases">
        <title>Anaerobic single-cell dispensing facilitates the cultivation of human gut bacteria.</title>
        <authorList>
            <person name="Afrizal A."/>
        </authorList>
    </citation>
    <scope>NUCLEOTIDE SEQUENCE [LARGE SCALE GENOMIC DNA]</scope>
    <source>
        <strain evidence="12 13">CLA-AA-H232</strain>
    </source>
</reference>
<dbReference type="FunFam" id="3.30.70.260:FF:000012">
    <property type="entry name" value="Prephenate dehydratase"/>
    <property type="match status" value="1"/>
</dbReference>
<comment type="caution">
    <text evidence="12">The sequence shown here is derived from an EMBL/GenBank/DDBJ whole genome shotgun (WGS) entry which is preliminary data.</text>
</comment>
<dbReference type="Pfam" id="PF00800">
    <property type="entry name" value="PDT"/>
    <property type="match status" value="1"/>
</dbReference>
<evidence type="ECO:0000256" key="2">
    <source>
        <dbReference type="ARBA" id="ARBA00013147"/>
    </source>
</evidence>
<protein>
    <recommendedName>
        <fullName evidence="3 9">Prephenate dehydratase</fullName>
        <shortName evidence="9">PDT</shortName>
        <ecNumber evidence="2 9">4.2.1.51</ecNumber>
    </recommendedName>
</protein>
<dbReference type="InterPro" id="IPR002912">
    <property type="entry name" value="ACT_dom"/>
</dbReference>
<evidence type="ECO:0000256" key="5">
    <source>
        <dbReference type="ARBA" id="ARBA00023141"/>
    </source>
</evidence>
<keyword evidence="5 9" id="KW-0057">Aromatic amino acid biosynthesis</keyword>
<comment type="pathway">
    <text evidence="1 9">Amino-acid biosynthesis; L-phenylalanine biosynthesis; phenylpyruvate from prephenate: step 1/1.</text>
</comment>
<dbReference type="Gene3D" id="3.40.190.10">
    <property type="entry name" value="Periplasmic binding protein-like II"/>
    <property type="match status" value="2"/>
</dbReference>
<dbReference type="GO" id="GO:0009094">
    <property type="term" value="P:L-phenylalanine biosynthetic process"/>
    <property type="evidence" value="ECO:0007669"/>
    <property type="project" value="UniProtKB-KW"/>
</dbReference>
<dbReference type="Gene3D" id="3.30.70.260">
    <property type="match status" value="1"/>
</dbReference>
<evidence type="ECO:0000259" key="10">
    <source>
        <dbReference type="PROSITE" id="PS51171"/>
    </source>
</evidence>
<evidence type="ECO:0000256" key="6">
    <source>
        <dbReference type="ARBA" id="ARBA00023222"/>
    </source>
</evidence>
<dbReference type="Pfam" id="PF01842">
    <property type="entry name" value="ACT"/>
    <property type="match status" value="1"/>
</dbReference>
<evidence type="ECO:0000313" key="12">
    <source>
        <dbReference type="EMBL" id="MCC2210826.1"/>
    </source>
</evidence>
<dbReference type="CDD" id="cd04905">
    <property type="entry name" value="ACT_CM-PDT"/>
    <property type="match status" value="1"/>
</dbReference>
<dbReference type="RefSeq" id="WP_022229171.1">
    <property type="nucleotide sequence ID" value="NZ_JAJEQM010000010.1"/>
</dbReference>
<dbReference type="Proteomes" id="UP001198242">
    <property type="component" value="Unassembled WGS sequence"/>
</dbReference>
<keyword evidence="6 9" id="KW-0584">Phenylalanine biosynthesis</keyword>
<dbReference type="PANTHER" id="PTHR21022">
    <property type="entry name" value="PREPHENATE DEHYDRATASE P PROTEIN"/>
    <property type="match status" value="1"/>
</dbReference>
<dbReference type="InterPro" id="IPR018528">
    <property type="entry name" value="Preph_deHydtase_CS"/>
</dbReference>
<dbReference type="GO" id="GO:0004664">
    <property type="term" value="F:prephenate dehydratase activity"/>
    <property type="evidence" value="ECO:0007669"/>
    <property type="project" value="UniProtKB-UniRule"/>
</dbReference>
<dbReference type="AlphaFoldDB" id="A0AAE3DYQ5"/>
<evidence type="ECO:0000256" key="9">
    <source>
        <dbReference type="RuleBase" id="RU361254"/>
    </source>
</evidence>
<evidence type="ECO:0000256" key="7">
    <source>
        <dbReference type="ARBA" id="ARBA00023239"/>
    </source>
</evidence>
<dbReference type="PROSITE" id="PS00858">
    <property type="entry name" value="PREPHENATE_DEHYDR_2"/>
    <property type="match status" value="1"/>
</dbReference>
<dbReference type="NCBIfam" id="NF008865">
    <property type="entry name" value="PRK11898.1"/>
    <property type="match status" value="1"/>
</dbReference>
<name>A0AAE3DYQ5_9FIRM</name>
<dbReference type="EMBL" id="JAJEQM010000010">
    <property type="protein sequence ID" value="MCC2210826.1"/>
    <property type="molecule type" value="Genomic_DNA"/>
</dbReference>
<gene>
    <name evidence="9 12" type="primary">pheA</name>
    <name evidence="12" type="ORF">LKE05_08490</name>
</gene>
<dbReference type="PROSITE" id="PS00857">
    <property type="entry name" value="PREPHENATE_DEHYDR_1"/>
    <property type="match status" value="1"/>
</dbReference>
<dbReference type="CDD" id="cd13633">
    <property type="entry name" value="PBP2_Sa-PDT_like"/>
    <property type="match status" value="1"/>
</dbReference>
<evidence type="ECO:0000256" key="4">
    <source>
        <dbReference type="ARBA" id="ARBA00022605"/>
    </source>
</evidence>
<dbReference type="InterPro" id="IPR045865">
    <property type="entry name" value="ACT-like_dom_sf"/>
</dbReference>
<keyword evidence="7 9" id="KW-0456">Lyase</keyword>
<accession>A0AAE3DYQ5</accession>
<sequence length="270" mass="29893">MLGYLGPNGTFSHQAAMEWSEGKEEIKEFSTIYSVILAVEKGEIDRAIVPIENSIDGSINTTLDTLAFDVDLYITGEYILHISENLMVKKGVKKEDIKIITSHPQPIGQCSKLLSHEFADVKIEFADSTASAAKRVKESDGSVACIGSPNSAKIYDLDILCHDCGDDANNSTRFVIIEKTPNKTVTGHDKSSIVFAIDNKPGSLYSAIELLAKSGINMTKIESRPMKKELGKYVFFIDIDGNIDDASIYFALDKVRQNTFFYKFLGSYNY</sequence>
<dbReference type="PROSITE" id="PS51171">
    <property type="entry name" value="PREPHENATE_DEHYDR_3"/>
    <property type="match status" value="1"/>
</dbReference>
<proteinExistence type="predicted"/>
<evidence type="ECO:0000256" key="1">
    <source>
        <dbReference type="ARBA" id="ARBA00004741"/>
    </source>
</evidence>
<evidence type="ECO:0000313" key="13">
    <source>
        <dbReference type="Proteomes" id="UP001198242"/>
    </source>
</evidence>
<dbReference type="GO" id="GO:0005737">
    <property type="term" value="C:cytoplasm"/>
    <property type="evidence" value="ECO:0007669"/>
    <property type="project" value="TreeGrafter"/>
</dbReference>
<dbReference type="SUPFAM" id="SSF53850">
    <property type="entry name" value="Periplasmic binding protein-like II"/>
    <property type="match status" value="1"/>
</dbReference>
<dbReference type="SUPFAM" id="SSF55021">
    <property type="entry name" value="ACT-like"/>
    <property type="match status" value="1"/>
</dbReference>
<organism evidence="12 13">
    <name type="scientific">Hominilimicola fabiformis</name>
    <dbReference type="NCBI Taxonomy" id="2885356"/>
    <lineage>
        <taxon>Bacteria</taxon>
        <taxon>Bacillati</taxon>
        <taxon>Bacillota</taxon>
        <taxon>Clostridia</taxon>
        <taxon>Eubacteriales</taxon>
        <taxon>Oscillospiraceae</taxon>
        <taxon>Hominilimicola</taxon>
    </lineage>
</organism>
<evidence type="ECO:0000256" key="3">
    <source>
        <dbReference type="ARBA" id="ARBA00021872"/>
    </source>
</evidence>
<keyword evidence="4 9" id="KW-0028">Amino-acid biosynthesis</keyword>
<dbReference type="EC" id="4.2.1.51" evidence="2 9"/>
<dbReference type="InterPro" id="IPR001086">
    <property type="entry name" value="Preph_deHydtase"/>
</dbReference>